<evidence type="ECO:0000313" key="4">
    <source>
        <dbReference type="EMBL" id="MBC3873294.1"/>
    </source>
</evidence>
<sequence length="799" mass="88864">MSVSSILSARETFKLMSSNNHSMRRKSHPIKTLLSHSSTQAAMFPAGPAYAKTLMAGILLTAFSAAQAQQVVPAHTPNTKEQPGLDKKNPSAEPAMAQSPIAKTDNPASTISITPITTVLKAEQVSGQPDRMIQLEHQVEVTRGNLNFSADQATYLQLDDQLDAVGKVTLKRNGDCYRGDVMSFILETGAGFVKNPSYFFAKNNGQGRAEKIEFESEEKAKISNGTYSTCEGLDPDWYLRADTMSLDTGLDTGVAGKSVLYFKGVPIMGTPSWLNFSFPLSGARHSGLLPPTVGHSNKGGIEFGTPYYFNIAPNRDFTLHPKFIARRGLQLGMEGRYLGEAYAGETAVEVIRDKLTDTTRYSGSSVHRQNFTPELVLSWNLNKASDNDYPADFSNSTTKTAQRLLVRDIGFDYYGSFWNAALRSTSYQVLQDITAPITLPYERLPQLSFHAGQSDVAGLDWSVDASMTRFWHPTYTRGQRAVFNPQVSLPYIQPAYFIVPKLAFHATSYQIDNPAAGKPDSLQRTVPIFSIDSGLVFERRASLLGEKMTQTLEPRLFYVNTPYRDQKDYPLFDTALADFNFAQIFSENRFTGHDRIGDSNQVTTALVSRFIEDNGVERFKFALGQRFYFNTQKVSLDGKSNPSRSDLLLAGTGQISDSLNVEAALQVSQSDRQSVRSNYAVRWQPAPKKILNLQYQFQREVLKQLELSGQWPMAHRWYVVGKSNYSLQNNKLVEGLAGFEYRADCWALRFVTHRFATTNLSNNSGFSIQLELNGLARIGFGSNPVETLKKSISGYQATN</sequence>
<gene>
    <name evidence="1" type="primary">lptD</name>
    <name evidence="4" type="ORF">H8K55_06825</name>
</gene>
<comment type="similarity">
    <text evidence="1">Belongs to the LptD family.</text>
</comment>
<comment type="caution">
    <text evidence="4">The sequence shown here is derived from an EMBL/GenBank/DDBJ whole genome shotgun (WGS) entry which is preliminary data.</text>
</comment>
<feature type="region of interest" description="Disordered" evidence="2">
    <location>
        <begin position="72"/>
        <end position="108"/>
    </location>
</feature>
<dbReference type="InterPro" id="IPR007543">
    <property type="entry name" value="LptD_C"/>
</dbReference>
<dbReference type="Pfam" id="PF04453">
    <property type="entry name" value="LptD"/>
    <property type="match status" value="1"/>
</dbReference>
<name>A0ABR6YAX5_9BURK</name>
<comment type="caution">
    <text evidence="1">Lacks conserved residue(s) required for the propagation of feature annotation.</text>
</comment>
<dbReference type="PANTHER" id="PTHR30189">
    <property type="entry name" value="LPS-ASSEMBLY PROTEIN"/>
    <property type="match status" value="1"/>
</dbReference>
<evidence type="ECO:0000256" key="1">
    <source>
        <dbReference type="HAMAP-Rule" id="MF_01411"/>
    </source>
</evidence>
<dbReference type="HAMAP" id="MF_01411">
    <property type="entry name" value="LPS_assembly_LptD"/>
    <property type="match status" value="1"/>
</dbReference>
<feature type="compositionally biased region" description="Polar residues" evidence="2">
    <location>
        <begin position="72"/>
        <end position="81"/>
    </location>
</feature>
<comment type="subunit">
    <text evidence="1">Component of the lipopolysaccharide transport and assembly complex. Interacts with LptE and LptA.</text>
</comment>
<dbReference type="InterPro" id="IPR050218">
    <property type="entry name" value="LptD"/>
</dbReference>
<feature type="domain" description="LptD C-terminal" evidence="3">
    <location>
        <begin position="359"/>
        <end position="717"/>
    </location>
</feature>
<reference evidence="4 5" key="1">
    <citation type="submission" date="2020-08" db="EMBL/GenBank/DDBJ databases">
        <title>Novel species isolated from subtropical streams in China.</title>
        <authorList>
            <person name="Lu H."/>
        </authorList>
    </citation>
    <scope>NUCLEOTIDE SEQUENCE [LARGE SCALE GENOMIC DNA]</scope>
    <source>
        <strain evidence="4 5">LX15W</strain>
    </source>
</reference>
<accession>A0ABR6YAX5</accession>
<comment type="function">
    <text evidence="1">Together with LptE, is involved in the assembly of lipopolysaccharide (LPS) at the surface of the outer membrane.</text>
</comment>
<dbReference type="Proteomes" id="UP000624279">
    <property type="component" value="Unassembled WGS sequence"/>
</dbReference>
<protein>
    <recommendedName>
        <fullName evidence="1">LPS-assembly protein LptD</fullName>
    </recommendedName>
</protein>
<comment type="subcellular location">
    <subcellularLocation>
        <location evidence="1">Cell outer membrane</location>
    </subcellularLocation>
</comment>
<keyword evidence="5" id="KW-1185">Reference proteome</keyword>
<keyword evidence="1" id="KW-0472">Membrane</keyword>
<dbReference type="RefSeq" id="WP_186941327.1">
    <property type="nucleotide sequence ID" value="NZ_JACOGA010000005.1"/>
</dbReference>
<dbReference type="InterPro" id="IPR020889">
    <property type="entry name" value="LipoPS_assembly_LptD"/>
</dbReference>
<proteinExistence type="inferred from homology"/>
<keyword evidence="1" id="KW-0998">Cell outer membrane</keyword>
<evidence type="ECO:0000259" key="3">
    <source>
        <dbReference type="Pfam" id="PF04453"/>
    </source>
</evidence>
<evidence type="ECO:0000313" key="5">
    <source>
        <dbReference type="Proteomes" id="UP000624279"/>
    </source>
</evidence>
<dbReference type="PANTHER" id="PTHR30189:SF1">
    <property type="entry name" value="LPS-ASSEMBLY PROTEIN LPTD"/>
    <property type="match status" value="1"/>
</dbReference>
<organism evidence="4 5">
    <name type="scientific">Undibacterium flavidum</name>
    <dbReference type="NCBI Taxonomy" id="2762297"/>
    <lineage>
        <taxon>Bacteria</taxon>
        <taxon>Pseudomonadati</taxon>
        <taxon>Pseudomonadota</taxon>
        <taxon>Betaproteobacteria</taxon>
        <taxon>Burkholderiales</taxon>
        <taxon>Oxalobacteraceae</taxon>
        <taxon>Undibacterium</taxon>
    </lineage>
</organism>
<keyword evidence="1" id="KW-0732">Signal</keyword>
<evidence type="ECO:0000256" key="2">
    <source>
        <dbReference type="SAM" id="MobiDB-lite"/>
    </source>
</evidence>
<dbReference type="EMBL" id="JACOGA010000005">
    <property type="protein sequence ID" value="MBC3873294.1"/>
    <property type="molecule type" value="Genomic_DNA"/>
</dbReference>